<feature type="transmembrane region" description="Helical" evidence="3">
    <location>
        <begin position="149"/>
        <end position="166"/>
    </location>
</feature>
<dbReference type="Gene3D" id="2.60.120.10">
    <property type="entry name" value="Jelly Rolls"/>
    <property type="match status" value="1"/>
</dbReference>
<keyword evidence="6" id="KW-1185">Reference proteome</keyword>
<dbReference type="PANTHER" id="PTHR45651:SF68">
    <property type="entry name" value="ION TRANSPORT DOMAIN-CONTAINING PROTEIN"/>
    <property type="match status" value="1"/>
</dbReference>
<keyword evidence="2" id="KW-0407">Ion channel</keyword>
<reference evidence="5 6" key="1">
    <citation type="journal article" date="2013" name="Nat. Genet.">
        <title>The high-quality draft genome of peach (Prunus persica) identifies unique patterns of genetic diversity, domestication and genome evolution.</title>
        <authorList>
            <consortium name="International Peach Genome Initiative"/>
            <person name="Verde I."/>
            <person name="Abbott A.G."/>
            <person name="Scalabrin S."/>
            <person name="Jung S."/>
            <person name="Shu S."/>
            <person name="Marroni F."/>
            <person name="Zhebentyayeva T."/>
            <person name="Dettori M.T."/>
            <person name="Grimwood J."/>
            <person name="Cattonaro F."/>
            <person name="Zuccolo A."/>
            <person name="Rossini L."/>
            <person name="Jenkins J."/>
            <person name="Vendramin E."/>
            <person name="Meisel L.A."/>
            <person name="Decroocq V."/>
            <person name="Sosinski B."/>
            <person name="Prochnik S."/>
            <person name="Mitros T."/>
            <person name="Policriti A."/>
            <person name="Cipriani G."/>
            <person name="Dondini L."/>
            <person name="Ficklin S."/>
            <person name="Goodstein D.M."/>
            <person name="Xuan P."/>
            <person name="Del Fabbro C."/>
            <person name="Aramini V."/>
            <person name="Copetti D."/>
            <person name="Gonzalez S."/>
            <person name="Horner D.S."/>
            <person name="Falchi R."/>
            <person name="Lucas S."/>
            <person name="Mica E."/>
            <person name="Maldonado J."/>
            <person name="Lazzari B."/>
            <person name="Bielenberg D."/>
            <person name="Pirona R."/>
            <person name="Miculan M."/>
            <person name="Barakat A."/>
            <person name="Testolin R."/>
            <person name="Stella A."/>
            <person name="Tartarini S."/>
            <person name="Tonutti P."/>
            <person name="Arus P."/>
            <person name="Orellana A."/>
            <person name="Wells C."/>
            <person name="Main D."/>
            <person name="Vizzotto G."/>
            <person name="Silva H."/>
            <person name="Salamini F."/>
            <person name="Schmutz J."/>
            <person name="Morgante M."/>
            <person name="Rokhsar D.S."/>
        </authorList>
    </citation>
    <scope>NUCLEOTIDE SEQUENCE [LARGE SCALE GENOMIC DNA]</scope>
    <source>
        <strain evidence="6">cv. Nemared</strain>
    </source>
</reference>
<evidence type="ECO:0000256" key="2">
    <source>
        <dbReference type="ARBA" id="ARBA00023303"/>
    </source>
</evidence>
<protein>
    <recommendedName>
        <fullName evidence="4">Cyclic nucleotide-binding domain-containing protein</fullName>
    </recommendedName>
</protein>
<dbReference type="STRING" id="3760.A0A251PM36"/>
<evidence type="ECO:0000256" key="3">
    <source>
        <dbReference type="SAM" id="Phobius"/>
    </source>
</evidence>
<name>A0A251PM36_PRUPE</name>
<feature type="transmembrane region" description="Helical" evidence="3">
    <location>
        <begin position="109"/>
        <end position="129"/>
    </location>
</feature>
<organism evidence="5 6">
    <name type="scientific">Prunus persica</name>
    <name type="common">Peach</name>
    <name type="synonym">Amygdalus persica</name>
    <dbReference type="NCBI Taxonomy" id="3760"/>
    <lineage>
        <taxon>Eukaryota</taxon>
        <taxon>Viridiplantae</taxon>
        <taxon>Streptophyta</taxon>
        <taxon>Embryophyta</taxon>
        <taxon>Tracheophyta</taxon>
        <taxon>Spermatophyta</taxon>
        <taxon>Magnoliopsida</taxon>
        <taxon>eudicotyledons</taxon>
        <taxon>Gunneridae</taxon>
        <taxon>Pentapetalae</taxon>
        <taxon>rosids</taxon>
        <taxon>fabids</taxon>
        <taxon>Rosales</taxon>
        <taxon>Rosaceae</taxon>
        <taxon>Amygdaloideae</taxon>
        <taxon>Amygdaleae</taxon>
        <taxon>Prunus</taxon>
    </lineage>
</organism>
<keyword evidence="1" id="KW-0813">Transport</keyword>
<dbReference type="InterPro" id="IPR014710">
    <property type="entry name" value="RmlC-like_jellyroll"/>
</dbReference>
<keyword evidence="3" id="KW-0812">Transmembrane</keyword>
<feature type="domain" description="Cyclic nucleotide-binding" evidence="4">
    <location>
        <begin position="385"/>
        <end position="508"/>
    </location>
</feature>
<feature type="transmembrane region" description="Helical" evidence="3">
    <location>
        <begin position="69"/>
        <end position="97"/>
    </location>
</feature>
<evidence type="ECO:0000259" key="4">
    <source>
        <dbReference type="PROSITE" id="PS50042"/>
    </source>
</evidence>
<dbReference type="SUPFAM" id="SSF81324">
    <property type="entry name" value="Voltage-gated potassium channels"/>
    <property type="match status" value="1"/>
</dbReference>
<dbReference type="PANTHER" id="PTHR45651">
    <property type="entry name" value="CYCLIC NUCLEOTIDE-GATED ION CHANNEL 15-RELATED-RELATED"/>
    <property type="match status" value="1"/>
</dbReference>
<dbReference type="Proteomes" id="UP000006882">
    <property type="component" value="Chromosome G4"/>
</dbReference>
<keyword evidence="1" id="KW-1071">Ligand-gated ion channel</keyword>
<dbReference type="InterPro" id="IPR018490">
    <property type="entry name" value="cNMP-bd_dom_sf"/>
</dbReference>
<feature type="transmembrane region" description="Helical" evidence="3">
    <location>
        <begin position="261"/>
        <end position="283"/>
    </location>
</feature>
<sequence>MLLCVAVSIDPLFFYIPVINNEKKCLAIDKNLRAAALCLRALPDAAFALHSISSGFRLYPFVELYSVQVFVYSFASILVAVFLMLPIPQLAIAVSFFKPGGSGHLGQIVTVNIFLFLYYVARIVLIRIYSQKVKYQYNIGIWFRASFNFFFYMVASNVLGGFWYLFSIQREISCWQSCRNGAGCRATYYCSDSTPRDITFLDELCPVNPQNAAIFNFGIFLEAIQSGITRSRHFPTKFFYCVWWGIRNLSNFGTNLQTSSYVWETCFAIVISITGLLLFLYLIGNVQIYMQHVKTKSLEDEEKTKNLKKKTMSKRRQIRGWMRDHGIPLDEARNIMQQIKYHKLVDDINTDEEVDLKYIFSVLYDSGRNLLQHHLCMETLKQVDHLRNMDEKMVKIICDHMKLKIFEDKEYIIEAEKPLEVMMITVEGLVQVYPSTRHAAAEAPSAQTFEEGVILGRELVDWAAMTTHDRPPISFQIVQCLTKVAAFVLKIEDLKRLVISKRIIFRRN</sequence>
<dbReference type="PROSITE" id="PS50042">
    <property type="entry name" value="CNMP_BINDING_3"/>
    <property type="match status" value="1"/>
</dbReference>
<dbReference type="GO" id="GO:0016020">
    <property type="term" value="C:membrane"/>
    <property type="evidence" value="ECO:0007669"/>
    <property type="project" value="UniProtKB-SubCell"/>
</dbReference>
<evidence type="ECO:0000256" key="1">
    <source>
        <dbReference type="ARBA" id="ARBA00023286"/>
    </source>
</evidence>
<keyword evidence="1" id="KW-0406">Ion transport</keyword>
<keyword evidence="3" id="KW-1133">Transmembrane helix</keyword>
<dbReference type="EMBL" id="CM007654">
    <property type="protein sequence ID" value="ONI11505.1"/>
    <property type="molecule type" value="Genomic_DNA"/>
</dbReference>
<dbReference type="SUPFAM" id="SSF51206">
    <property type="entry name" value="cAMP-binding domain-like"/>
    <property type="match status" value="1"/>
</dbReference>
<keyword evidence="3" id="KW-0472">Membrane</keyword>
<dbReference type="InterPro" id="IPR000595">
    <property type="entry name" value="cNMP-bd_dom"/>
</dbReference>
<evidence type="ECO:0000313" key="5">
    <source>
        <dbReference type="EMBL" id="ONI11505.1"/>
    </source>
</evidence>
<proteinExistence type="predicted"/>
<dbReference type="GO" id="GO:0034220">
    <property type="term" value="P:monoatomic ion transmembrane transport"/>
    <property type="evidence" value="ECO:0007669"/>
    <property type="project" value="UniProtKB-KW"/>
</dbReference>
<accession>A0A251PM36</accession>
<evidence type="ECO:0000313" key="6">
    <source>
        <dbReference type="Proteomes" id="UP000006882"/>
    </source>
</evidence>
<dbReference type="AlphaFoldDB" id="A0A251PM36"/>
<dbReference type="Gramene" id="ONI11505">
    <property type="protein sequence ID" value="ONI11505"/>
    <property type="gene ID" value="PRUPE_4G109900"/>
</dbReference>
<gene>
    <name evidence="5" type="ORF">PRUPE_4G109900</name>
</gene>